<dbReference type="Gene3D" id="3.40.50.11350">
    <property type="match status" value="1"/>
</dbReference>
<accession>A0A835Z995</accession>
<dbReference type="AlphaFoldDB" id="A0A835Z995"/>
<name>A0A835Z995_9STRA</name>
<gene>
    <name evidence="1" type="ORF">JKP88DRAFT_206089</name>
</gene>
<dbReference type="Proteomes" id="UP000664859">
    <property type="component" value="Unassembled WGS sequence"/>
</dbReference>
<proteinExistence type="predicted"/>
<evidence type="ECO:0000313" key="2">
    <source>
        <dbReference type="Proteomes" id="UP000664859"/>
    </source>
</evidence>
<keyword evidence="2" id="KW-1185">Reference proteome</keyword>
<reference evidence="1" key="1">
    <citation type="submission" date="2021-02" db="EMBL/GenBank/DDBJ databases">
        <title>First Annotated Genome of the Yellow-green Alga Tribonema minus.</title>
        <authorList>
            <person name="Mahan K.M."/>
        </authorList>
    </citation>
    <scope>NUCLEOTIDE SEQUENCE</scope>
    <source>
        <strain evidence="1">UTEX B ZZ1240</strain>
    </source>
</reference>
<dbReference type="OrthoDB" id="187873at2759"/>
<sequence length="270" mass="29323">MYLVNEVAGNDFYATSDLREVPAGHAHAETVFVSSNRGRVFKLFDNPHHKEQLRKMGLRPDTAFACAFRFLFQPNNAVKEAVKQEVGRLSSADDTVLKIAVQIRMGDSAFDPNQDQHHAGKALKAAAGFADCAKQIAAARSSPKTSKVLWYVASDSAFLRTHLLREYGADMIVTSTAKSVHTDCGFIMAGTNCTDDALASALVSAAGVIWAMSMTDYQVVTQSSGFGRVAAWLSLRWHSMYEVSADGGARKCGPADYEMLETSAARWSGI</sequence>
<protein>
    <submittedName>
        <fullName evidence="1">Uncharacterized protein</fullName>
    </submittedName>
</protein>
<comment type="caution">
    <text evidence="1">The sequence shown here is derived from an EMBL/GenBank/DDBJ whole genome shotgun (WGS) entry which is preliminary data.</text>
</comment>
<dbReference type="EMBL" id="JAFCMP010000048">
    <property type="protein sequence ID" value="KAG5189561.1"/>
    <property type="molecule type" value="Genomic_DNA"/>
</dbReference>
<evidence type="ECO:0000313" key="1">
    <source>
        <dbReference type="EMBL" id="KAG5189561.1"/>
    </source>
</evidence>
<organism evidence="1 2">
    <name type="scientific">Tribonema minus</name>
    <dbReference type="NCBI Taxonomy" id="303371"/>
    <lineage>
        <taxon>Eukaryota</taxon>
        <taxon>Sar</taxon>
        <taxon>Stramenopiles</taxon>
        <taxon>Ochrophyta</taxon>
        <taxon>PX clade</taxon>
        <taxon>Xanthophyceae</taxon>
        <taxon>Tribonematales</taxon>
        <taxon>Tribonemataceae</taxon>
        <taxon>Tribonema</taxon>
    </lineage>
</organism>